<keyword evidence="2" id="KW-1185">Reference proteome</keyword>
<reference evidence="1" key="1">
    <citation type="submission" date="2020-04" db="EMBL/GenBank/DDBJ databases">
        <authorList>
            <person name="Alioto T."/>
            <person name="Alioto T."/>
            <person name="Gomez Garrido J."/>
        </authorList>
    </citation>
    <scope>NUCLEOTIDE SEQUENCE</scope>
    <source>
        <strain evidence="1">A484AB</strain>
    </source>
</reference>
<name>A0A6S7G7E9_PARCT</name>
<dbReference type="EMBL" id="CACRXK020000723">
    <property type="protein sequence ID" value="CAB3984326.1"/>
    <property type="molecule type" value="Genomic_DNA"/>
</dbReference>
<evidence type="ECO:0000313" key="2">
    <source>
        <dbReference type="Proteomes" id="UP001152795"/>
    </source>
</evidence>
<evidence type="ECO:0000313" key="1">
    <source>
        <dbReference type="EMBL" id="CAB3984326.1"/>
    </source>
</evidence>
<organism evidence="1 2">
    <name type="scientific">Paramuricea clavata</name>
    <name type="common">Red gorgonian</name>
    <name type="synonym">Violescent sea-whip</name>
    <dbReference type="NCBI Taxonomy" id="317549"/>
    <lineage>
        <taxon>Eukaryota</taxon>
        <taxon>Metazoa</taxon>
        <taxon>Cnidaria</taxon>
        <taxon>Anthozoa</taxon>
        <taxon>Octocorallia</taxon>
        <taxon>Malacalcyonacea</taxon>
        <taxon>Plexauridae</taxon>
        <taxon>Paramuricea</taxon>
    </lineage>
</organism>
<comment type="caution">
    <text evidence="1">The sequence shown here is derived from an EMBL/GenBank/DDBJ whole genome shotgun (WGS) entry which is preliminary data.</text>
</comment>
<protein>
    <submittedName>
        <fullName evidence="1">Uncharacterized protein</fullName>
    </submittedName>
</protein>
<sequence length="656" mass="73786">MEVCCSFKSLVGGICGSDSRDRKHEVQVVPLTSCTKDIANHLASFSFFGPQNEIDLILCRAAIFKMPNSFDNMTICPQHRAKLGLGWTRGSTRCRIPAALSNHGKGSRKIWPKGDRGLGKQDSETLLQKTGVFIQAGSGICRTCRDKMKTIRPTIPTTALAKLEAQLKTATLQDDSPENPFKALQHQHIPVTPMSTVPSTLFSPSAISQAFDLSMTSEYDEKPSTSTPKGKLNCSLAARDVSPIRTSMMTPWEEAAGRTKRHYLRKARQVVFATLEEIAPNNSEMLFRAIKERQLDENDDTDCMLLEALTACYENASHWSSRRQILSIFADKKHVRIKVPPEKLDHFLAFITSARVIQDLPFGEKTLKLSTTEIKIPNVIRNSIPEQIIQQYQSYCAETGFSSPLSSSSLCRILDVCSASTRTSLQGLDYFSAEGGKAFDDMVTVVDKLGDVYELGLTWSKEQIRKLKLAKRYFKSDYKVHVSSTSRVPDHCRPYALSLANDSNFTTTCNHQHDLVCDRCNLFPAVVQELELQVEKARIPHEDKEEMKFVVAQSKKNIEAWKAHILRFINQDEARLDILKAVDDSSVLVVLDWAMKFIPRKYRESQADWFGKRGLSWHISVAMKKPPGKTLQTLTLVHVFQKSNQDSLYVLAVIDD</sequence>
<proteinExistence type="predicted"/>
<dbReference type="Proteomes" id="UP001152795">
    <property type="component" value="Unassembled WGS sequence"/>
</dbReference>
<gene>
    <name evidence="1" type="ORF">PACLA_8A055155</name>
</gene>
<accession>A0A6S7G7E9</accession>
<dbReference type="AlphaFoldDB" id="A0A6S7G7E9"/>
<dbReference type="OrthoDB" id="5983920at2759"/>
<feature type="non-terminal residue" evidence="1">
    <location>
        <position position="1"/>
    </location>
</feature>